<accession>A0A562SNK1</accession>
<gene>
    <name evidence="1" type="ORF">JM93_03426</name>
</gene>
<protein>
    <submittedName>
        <fullName evidence="1">Sulfur carrier protein</fullName>
    </submittedName>
</protein>
<dbReference type="InterPro" id="IPR012675">
    <property type="entry name" value="Beta-grasp_dom_sf"/>
</dbReference>
<sequence>MKIVLNGEVHDVSARTLDAVLVEIGFDGLLATAVNGDFVPQLERKTRVLKDHDRVEVLAPMQGG</sequence>
<dbReference type="OrthoDB" id="197113at2"/>
<dbReference type="Gene3D" id="3.10.20.30">
    <property type="match status" value="1"/>
</dbReference>
<keyword evidence="2" id="KW-1185">Reference proteome</keyword>
<dbReference type="EMBL" id="VLLF01000008">
    <property type="protein sequence ID" value="TWI82911.1"/>
    <property type="molecule type" value="Genomic_DNA"/>
</dbReference>
<dbReference type="Proteomes" id="UP000320593">
    <property type="component" value="Unassembled WGS sequence"/>
</dbReference>
<dbReference type="SUPFAM" id="SSF54285">
    <property type="entry name" value="MoaD/ThiS"/>
    <property type="match status" value="1"/>
</dbReference>
<dbReference type="InterPro" id="IPR016155">
    <property type="entry name" value="Mopterin_synth/thiamin_S_b"/>
</dbReference>
<proteinExistence type="predicted"/>
<dbReference type="RefSeq" id="WP_145345709.1">
    <property type="nucleotide sequence ID" value="NZ_SMLY01000080.1"/>
</dbReference>
<comment type="caution">
    <text evidence="1">The sequence shown here is derived from an EMBL/GenBank/DDBJ whole genome shotgun (WGS) entry which is preliminary data.</text>
</comment>
<evidence type="ECO:0000313" key="1">
    <source>
        <dbReference type="EMBL" id="TWI82911.1"/>
    </source>
</evidence>
<dbReference type="InterPro" id="IPR003749">
    <property type="entry name" value="ThiS/MoaD-like"/>
</dbReference>
<dbReference type="Pfam" id="PF02597">
    <property type="entry name" value="ThiS"/>
    <property type="match status" value="1"/>
</dbReference>
<dbReference type="NCBIfam" id="TIGR01683">
    <property type="entry name" value="thiS"/>
    <property type="match status" value="1"/>
</dbReference>
<name>A0A562SNK1_9HYPH</name>
<evidence type="ECO:0000313" key="2">
    <source>
        <dbReference type="Proteomes" id="UP000320593"/>
    </source>
</evidence>
<dbReference type="InterPro" id="IPR010035">
    <property type="entry name" value="Thi_S"/>
</dbReference>
<reference evidence="1 2" key="1">
    <citation type="submission" date="2019-07" db="EMBL/GenBank/DDBJ databases">
        <title>Genomic Encyclopedia of Archaeal and Bacterial Type Strains, Phase II (KMG-II): from individual species to whole genera.</title>
        <authorList>
            <person name="Goeker M."/>
        </authorList>
    </citation>
    <scope>NUCLEOTIDE SEQUENCE [LARGE SCALE GENOMIC DNA]</scope>
    <source>
        <strain evidence="1 2">ATCC BAA-252</strain>
    </source>
</reference>
<dbReference type="CDD" id="cd00565">
    <property type="entry name" value="Ubl_ThiS"/>
    <property type="match status" value="1"/>
</dbReference>
<organism evidence="1 2">
    <name type="scientific">Roseibium hamelinense</name>
    <dbReference type="NCBI Taxonomy" id="150831"/>
    <lineage>
        <taxon>Bacteria</taxon>
        <taxon>Pseudomonadati</taxon>
        <taxon>Pseudomonadota</taxon>
        <taxon>Alphaproteobacteria</taxon>
        <taxon>Hyphomicrobiales</taxon>
        <taxon>Stappiaceae</taxon>
        <taxon>Roseibium</taxon>
    </lineage>
</organism>
<dbReference type="AlphaFoldDB" id="A0A562SNK1"/>